<proteinExistence type="predicted"/>
<sequence length="139" mass="15882">MADIPARLHLPSPGTSLLDFPADVVRLLPQFFTAVEWAEGPSLTCRTLNSMQLPSLTLDLNTMVLVTRGIIHDMMFPAYGSPMPRWQIEREALERKRMEAKTWAEKRGVQVKLHLQDMKYEYIFEALQAERARELAPGS</sequence>
<name>A0ABP1G4G0_9CHLO</name>
<protein>
    <submittedName>
        <fullName evidence="1">G10007 protein</fullName>
    </submittedName>
</protein>
<dbReference type="Proteomes" id="UP001497392">
    <property type="component" value="Unassembled WGS sequence"/>
</dbReference>
<dbReference type="EMBL" id="CAXHTA020000017">
    <property type="protein sequence ID" value="CAL5227101.1"/>
    <property type="molecule type" value="Genomic_DNA"/>
</dbReference>
<comment type="caution">
    <text evidence="1">The sequence shown here is derived from an EMBL/GenBank/DDBJ whole genome shotgun (WGS) entry which is preliminary data.</text>
</comment>
<organism evidence="1 2">
    <name type="scientific">Coccomyxa viridis</name>
    <dbReference type="NCBI Taxonomy" id="1274662"/>
    <lineage>
        <taxon>Eukaryota</taxon>
        <taxon>Viridiplantae</taxon>
        <taxon>Chlorophyta</taxon>
        <taxon>core chlorophytes</taxon>
        <taxon>Trebouxiophyceae</taxon>
        <taxon>Trebouxiophyceae incertae sedis</taxon>
        <taxon>Coccomyxaceae</taxon>
        <taxon>Coccomyxa</taxon>
    </lineage>
</organism>
<gene>
    <name evidence="1" type="primary">g10007</name>
    <name evidence="1" type="ORF">VP750_LOCUS9007</name>
</gene>
<keyword evidence="2" id="KW-1185">Reference proteome</keyword>
<evidence type="ECO:0000313" key="1">
    <source>
        <dbReference type="EMBL" id="CAL5227101.1"/>
    </source>
</evidence>
<accession>A0ABP1G4G0</accession>
<reference evidence="1 2" key="1">
    <citation type="submission" date="2024-06" db="EMBL/GenBank/DDBJ databases">
        <authorList>
            <person name="Kraege A."/>
            <person name="Thomma B."/>
        </authorList>
    </citation>
    <scope>NUCLEOTIDE SEQUENCE [LARGE SCALE GENOMIC DNA]</scope>
</reference>
<evidence type="ECO:0000313" key="2">
    <source>
        <dbReference type="Proteomes" id="UP001497392"/>
    </source>
</evidence>